<dbReference type="STRING" id="1122930.SAMN02745168_0604"/>
<evidence type="ECO:0000313" key="1">
    <source>
        <dbReference type="EMBL" id="SMC38194.1"/>
    </source>
</evidence>
<sequence length="122" mass="13337">MSEAKIDRKGILEMARGGFLERADYEMTKIIDNILDPNTRADKKRTLTITLDLIPDADRQTIRVNTVVKSKLEPTNPVATSLYISGGVGGDMVVSELVPQVPGQTSFSGDVQEAPPLLRLVK</sequence>
<evidence type="ECO:0008006" key="3">
    <source>
        <dbReference type="Google" id="ProtNLM"/>
    </source>
</evidence>
<proteinExistence type="predicted"/>
<gene>
    <name evidence="1" type="ORF">SAMN02745168_0604</name>
</gene>
<dbReference type="EMBL" id="FWXW01000001">
    <property type="protein sequence ID" value="SMC38194.1"/>
    <property type="molecule type" value="Genomic_DNA"/>
</dbReference>
<dbReference type="Proteomes" id="UP000192790">
    <property type="component" value="Unassembled WGS sequence"/>
</dbReference>
<evidence type="ECO:0000313" key="2">
    <source>
        <dbReference type="Proteomes" id="UP000192790"/>
    </source>
</evidence>
<accession>A0A1W1YPX4</accession>
<dbReference type="AlphaFoldDB" id="A0A1W1YPX4"/>
<organism evidence="1 2">
    <name type="scientific">Papillibacter cinnamivorans DSM 12816</name>
    <dbReference type="NCBI Taxonomy" id="1122930"/>
    <lineage>
        <taxon>Bacteria</taxon>
        <taxon>Bacillati</taxon>
        <taxon>Bacillota</taxon>
        <taxon>Clostridia</taxon>
        <taxon>Eubacteriales</taxon>
        <taxon>Oscillospiraceae</taxon>
        <taxon>Papillibacter</taxon>
    </lineage>
</organism>
<name>A0A1W1YPX4_9FIRM</name>
<protein>
    <recommendedName>
        <fullName evidence="3">Replication terminator protein</fullName>
    </recommendedName>
</protein>
<dbReference type="RefSeq" id="WP_084233231.1">
    <property type="nucleotide sequence ID" value="NZ_FWXW01000001.1"/>
</dbReference>
<reference evidence="1 2" key="1">
    <citation type="submission" date="2017-04" db="EMBL/GenBank/DDBJ databases">
        <authorList>
            <person name="Afonso C.L."/>
            <person name="Miller P.J."/>
            <person name="Scott M.A."/>
            <person name="Spackman E."/>
            <person name="Goraichik I."/>
            <person name="Dimitrov K.M."/>
            <person name="Suarez D.L."/>
            <person name="Swayne D.E."/>
        </authorList>
    </citation>
    <scope>NUCLEOTIDE SEQUENCE [LARGE SCALE GENOMIC DNA]</scope>
    <source>
        <strain evidence="1 2">DSM 12816</strain>
    </source>
</reference>
<keyword evidence="2" id="KW-1185">Reference proteome</keyword>
<dbReference type="OrthoDB" id="1956472at2"/>